<dbReference type="AlphaFoldDB" id="A9CLD8"/>
<gene>
    <name evidence="7" type="ordered locus">Atu5312</name>
</gene>
<evidence type="ECO:0000256" key="3">
    <source>
        <dbReference type="ARBA" id="ARBA00022448"/>
    </source>
</evidence>
<keyword evidence="3" id="KW-0813">Transport</keyword>
<sequence>MSTLLFSPLKIAILLSAVLLLIGGPVRSEDGFPRTVQHALGKTAIPSDPERIVTLGWSGEDAVLALGKTPVGMPRYRFFESGIFPWNEQRLDAIRPYLFEGDIDYEAIAALRPDLILGIYSGVDDLAYKRLSSIAPTVVYRSAPWSADWKEQTEMVGQALGRSDEAKALIEKTASTLKAMGDSWPVLRGKTFTFGTYFPGGSGLVVYLPEDPRVAALLELGLKPSAGVLSLSAAKPGQGSVTVGMEQVDSLDADILIMWYGEGARIAAEAQPLFMRLPAIKHSRYVALEDPVSVWSTSALSVLSIPYGFPRFLPRLAAVAERAGKE</sequence>
<dbReference type="PATRIC" id="fig|176299.10.peg.4985"/>
<geneLocation type="plasmid" evidence="7 8">
    <name>At</name>
</geneLocation>
<dbReference type="PIR" id="AB3198">
    <property type="entry name" value="AB3198"/>
</dbReference>
<dbReference type="eggNOG" id="COG0614">
    <property type="taxonomic scope" value="Bacteria"/>
</dbReference>
<reference evidence="7 8" key="2">
    <citation type="journal article" date="2001" name="Science">
        <title>Genome sequence of the plant pathogen and biotechnology agent Agrobacterium tumefaciens C58.</title>
        <authorList>
            <person name="Goodner B."/>
            <person name="Hinkle G."/>
            <person name="Gattung S."/>
            <person name="Miller N."/>
            <person name="Blanchard M."/>
            <person name="Qurollo B."/>
            <person name="Goldman B.S."/>
            <person name="Cao Y."/>
            <person name="Askenazi M."/>
            <person name="Halling C."/>
            <person name="Mullin L."/>
            <person name="Houmiel K."/>
            <person name="Gordon J."/>
            <person name="Vaudin M."/>
            <person name="Iartchouk O."/>
            <person name="Epp A."/>
            <person name="Liu F."/>
            <person name="Wollam C."/>
            <person name="Allinger M."/>
            <person name="Doughty D."/>
            <person name="Scott C."/>
            <person name="Lappas C."/>
            <person name="Markelz B."/>
            <person name="Flanagan C."/>
            <person name="Crowell C."/>
            <person name="Gurson J."/>
            <person name="Lomo C."/>
            <person name="Sear C."/>
            <person name="Strub G."/>
            <person name="Cielo C."/>
            <person name="Slater S."/>
        </authorList>
    </citation>
    <scope>NUCLEOTIDE SEQUENCE [LARGE SCALE GENOMIC DNA]</scope>
    <source>
        <strain evidence="8">C58 / ATCC 33970</strain>
    </source>
</reference>
<keyword evidence="4" id="KW-0408">Iron</keyword>
<dbReference type="PROSITE" id="PS50983">
    <property type="entry name" value="FE_B12_PBP"/>
    <property type="match status" value="1"/>
</dbReference>
<dbReference type="Gene3D" id="3.40.50.1980">
    <property type="entry name" value="Nitrogenase molybdenum iron protein domain"/>
    <property type="match status" value="2"/>
</dbReference>
<proteinExistence type="inferred from homology"/>
<evidence type="ECO:0000259" key="6">
    <source>
        <dbReference type="PROSITE" id="PS50983"/>
    </source>
</evidence>
<dbReference type="Proteomes" id="UP000000813">
    <property type="component" value="Plasmid At"/>
</dbReference>
<dbReference type="PANTHER" id="PTHR30532">
    <property type="entry name" value="IRON III DICITRATE-BINDING PERIPLASMIC PROTEIN"/>
    <property type="match status" value="1"/>
</dbReference>
<keyword evidence="7" id="KW-0614">Plasmid</keyword>
<keyword evidence="5" id="KW-0732">Signal</keyword>
<dbReference type="OrthoDB" id="1846031at2"/>
<organism evidence="7 8">
    <name type="scientific">Agrobacterium fabrum (strain C58 / ATCC 33970)</name>
    <name type="common">Agrobacterium tumefaciens (strain C58)</name>
    <dbReference type="NCBI Taxonomy" id="176299"/>
    <lineage>
        <taxon>Bacteria</taxon>
        <taxon>Pseudomonadati</taxon>
        <taxon>Pseudomonadota</taxon>
        <taxon>Alphaproteobacteria</taxon>
        <taxon>Hyphomicrobiales</taxon>
        <taxon>Rhizobiaceae</taxon>
        <taxon>Rhizobium/Agrobacterium group</taxon>
        <taxon>Agrobacterium</taxon>
        <taxon>Agrobacterium tumefaciens complex</taxon>
    </lineage>
</organism>
<evidence type="ECO:0000256" key="2">
    <source>
        <dbReference type="ARBA" id="ARBA00008814"/>
    </source>
</evidence>
<accession>A9CLD8</accession>
<comment type="similarity">
    <text evidence="2">Belongs to the bacterial solute-binding protein 8 family.</text>
</comment>
<protein>
    <submittedName>
        <fullName evidence="7">ABC transporter, substrate binding protein (Iron)</fullName>
    </submittedName>
</protein>
<evidence type="ECO:0000256" key="4">
    <source>
        <dbReference type="ARBA" id="ARBA00022496"/>
    </source>
</evidence>
<dbReference type="GO" id="GO:0030288">
    <property type="term" value="C:outer membrane-bounded periplasmic space"/>
    <property type="evidence" value="ECO:0007669"/>
    <property type="project" value="TreeGrafter"/>
</dbReference>
<dbReference type="BioCyc" id="AGRO:ATU5312-MONOMER"/>
<keyword evidence="8" id="KW-1185">Reference proteome</keyword>
<comment type="subcellular location">
    <subcellularLocation>
        <location evidence="1">Cell envelope</location>
    </subcellularLocation>
</comment>
<evidence type="ECO:0000256" key="5">
    <source>
        <dbReference type="ARBA" id="ARBA00022729"/>
    </source>
</evidence>
<dbReference type="PhylomeDB" id="A9CLD8"/>
<evidence type="ECO:0000256" key="1">
    <source>
        <dbReference type="ARBA" id="ARBA00004196"/>
    </source>
</evidence>
<dbReference type="Pfam" id="PF01497">
    <property type="entry name" value="Peripla_BP_2"/>
    <property type="match status" value="1"/>
</dbReference>
<dbReference type="GO" id="GO:1901678">
    <property type="term" value="P:iron coordination entity transport"/>
    <property type="evidence" value="ECO:0007669"/>
    <property type="project" value="UniProtKB-ARBA"/>
</dbReference>
<dbReference type="CDD" id="cd01146">
    <property type="entry name" value="FhuD"/>
    <property type="match status" value="1"/>
</dbReference>
<dbReference type="HOGENOM" id="CLU_038034_1_1_5"/>
<dbReference type="EMBL" id="AE007872">
    <property type="protein sequence ID" value="AAK90686.1"/>
    <property type="molecule type" value="Genomic_DNA"/>
</dbReference>
<evidence type="ECO:0000313" key="8">
    <source>
        <dbReference type="Proteomes" id="UP000000813"/>
    </source>
</evidence>
<evidence type="ECO:0000313" key="7">
    <source>
        <dbReference type="EMBL" id="AAK90686.1"/>
    </source>
</evidence>
<name>A9CLD8_AGRFC</name>
<dbReference type="EnsemblBacteria" id="AAK90686">
    <property type="protein sequence ID" value="AAK90686"/>
    <property type="gene ID" value="Atu5312"/>
</dbReference>
<reference evidence="7 8" key="1">
    <citation type="journal article" date="2001" name="Science">
        <title>The genome of the natural genetic engineer Agrobacterium tumefaciens C58.</title>
        <authorList>
            <person name="Wood D.W."/>
            <person name="Setubal J.C."/>
            <person name="Kaul R."/>
            <person name="Monks D.E."/>
            <person name="Kitajima J.P."/>
            <person name="Okura V.K."/>
            <person name="Zhou Y."/>
            <person name="Chen L."/>
            <person name="Wood G.E."/>
            <person name="Almeida N.F.Jr."/>
            <person name="Woo L."/>
            <person name="Chen Y."/>
            <person name="Paulsen I.T."/>
            <person name="Eisen J.A."/>
            <person name="Karp P.D."/>
            <person name="Bovee D.Sr."/>
            <person name="Chapman P."/>
            <person name="Clendenning J."/>
            <person name="Deatherage G."/>
            <person name="Gillet W."/>
            <person name="Grant C."/>
            <person name="Kutyavin T."/>
            <person name="Levy R."/>
            <person name="Li M.J."/>
            <person name="McClelland E."/>
            <person name="Palmieri A."/>
            <person name="Raymond C."/>
            <person name="Rouse G."/>
            <person name="Saenphimmachak C."/>
            <person name="Wu Z."/>
            <person name="Romero P."/>
            <person name="Gordon D."/>
            <person name="Zhang S."/>
            <person name="Yoo H."/>
            <person name="Tao Y."/>
            <person name="Biddle P."/>
            <person name="Jung M."/>
            <person name="Krespan W."/>
            <person name="Perry M."/>
            <person name="Gordon-Kamm B."/>
            <person name="Liao L."/>
            <person name="Kim S."/>
            <person name="Hendrick C."/>
            <person name="Zhao Z.Y."/>
            <person name="Dolan M."/>
            <person name="Chumley F."/>
            <person name="Tingey S.V."/>
            <person name="Tomb J.F."/>
            <person name="Gordon M.P."/>
            <person name="Olson M.V."/>
            <person name="Nester E.W."/>
        </authorList>
    </citation>
    <scope>NUCLEOTIDE SEQUENCE [LARGE SCALE GENOMIC DNA]</scope>
    <source>
        <strain evidence="8">C58 / ATCC 33970</strain>
        <plasmid evidence="7">At</plasmid>
    </source>
</reference>
<keyword evidence="4" id="KW-0410">Iron transport</keyword>
<dbReference type="InterPro" id="IPR051313">
    <property type="entry name" value="Bact_iron-sidero_bind"/>
</dbReference>
<dbReference type="PANTHER" id="PTHR30532:SF1">
    <property type="entry name" value="IRON(3+)-HYDROXAMATE-BINDING PROTEIN FHUD"/>
    <property type="match status" value="1"/>
</dbReference>
<feature type="domain" description="Fe/B12 periplasmic-binding" evidence="6">
    <location>
        <begin position="51"/>
        <end position="320"/>
    </location>
</feature>
<dbReference type="InterPro" id="IPR002491">
    <property type="entry name" value="ABC_transptr_periplasmic_BD"/>
</dbReference>
<keyword evidence="4" id="KW-0406">Ion transport</keyword>
<dbReference type="KEGG" id="atu:Atu5312"/>
<dbReference type="SUPFAM" id="SSF53807">
    <property type="entry name" value="Helical backbone' metal receptor"/>
    <property type="match status" value="1"/>
</dbReference>